<dbReference type="PANTHER" id="PTHR47268">
    <property type="entry name" value="ACYLPHOSPHATASE"/>
    <property type="match status" value="1"/>
</dbReference>
<dbReference type="InterPro" id="IPR020456">
    <property type="entry name" value="Acylphosphatase"/>
</dbReference>
<protein>
    <recommendedName>
        <fullName evidence="1">Acylphosphatase-like domain-containing protein</fullName>
    </recommendedName>
</protein>
<gene>
    <name evidence="2" type="ORF">METZ01_LOCUS221436</name>
</gene>
<proteinExistence type="predicted"/>
<dbReference type="SUPFAM" id="SSF54975">
    <property type="entry name" value="Acylphosphatase/BLUF domain-like"/>
    <property type="match status" value="1"/>
</dbReference>
<feature type="domain" description="Acylphosphatase-like" evidence="1">
    <location>
        <begin position="6"/>
        <end position="92"/>
    </location>
</feature>
<dbReference type="PANTHER" id="PTHR47268:SF4">
    <property type="entry name" value="ACYLPHOSPHATASE"/>
    <property type="match status" value="1"/>
</dbReference>
<evidence type="ECO:0000313" key="2">
    <source>
        <dbReference type="EMBL" id="SVB68582.1"/>
    </source>
</evidence>
<name>A0A382G126_9ZZZZ</name>
<dbReference type="EMBL" id="UINC01052815">
    <property type="protein sequence ID" value="SVB68582.1"/>
    <property type="molecule type" value="Genomic_DNA"/>
</dbReference>
<reference evidence="2" key="1">
    <citation type="submission" date="2018-05" db="EMBL/GenBank/DDBJ databases">
        <authorList>
            <person name="Lanie J.A."/>
            <person name="Ng W.-L."/>
            <person name="Kazmierczak K.M."/>
            <person name="Andrzejewski T.M."/>
            <person name="Davidsen T.M."/>
            <person name="Wayne K.J."/>
            <person name="Tettelin H."/>
            <person name="Glass J.I."/>
            <person name="Rusch D."/>
            <person name="Podicherti R."/>
            <person name="Tsui H.-C.T."/>
            <person name="Winkler M.E."/>
        </authorList>
    </citation>
    <scope>NUCLEOTIDE SEQUENCE</scope>
</reference>
<sequence>MESELRLDLVIEGRVQGVGYRYSAKMKAESLGIRGSVQNLRDGSVFVTAQGEKEAMDNFVRWCYKGPPGAIVRNIEKVQGKTEEFSEFRVLY</sequence>
<organism evidence="2">
    <name type="scientific">marine metagenome</name>
    <dbReference type="NCBI Taxonomy" id="408172"/>
    <lineage>
        <taxon>unclassified sequences</taxon>
        <taxon>metagenomes</taxon>
        <taxon>ecological metagenomes</taxon>
    </lineage>
</organism>
<dbReference type="PROSITE" id="PS51160">
    <property type="entry name" value="ACYLPHOSPHATASE_3"/>
    <property type="match status" value="1"/>
</dbReference>
<dbReference type="InterPro" id="IPR001792">
    <property type="entry name" value="Acylphosphatase-like_dom"/>
</dbReference>
<dbReference type="AlphaFoldDB" id="A0A382G126"/>
<accession>A0A382G126</accession>
<dbReference type="Gene3D" id="3.30.70.100">
    <property type="match status" value="1"/>
</dbReference>
<evidence type="ECO:0000259" key="1">
    <source>
        <dbReference type="PROSITE" id="PS51160"/>
    </source>
</evidence>
<dbReference type="InterPro" id="IPR036046">
    <property type="entry name" value="Acylphosphatase-like_dom_sf"/>
</dbReference>
<dbReference type="GO" id="GO:0003998">
    <property type="term" value="F:acylphosphatase activity"/>
    <property type="evidence" value="ECO:0007669"/>
    <property type="project" value="InterPro"/>
</dbReference>
<dbReference type="Pfam" id="PF00708">
    <property type="entry name" value="Acylphosphatase"/>
    <property type="match status" value="1"/>
</dbReference>